<evidence type="ECO:0000313" key="2">
    <source>
        <dbReference type="Proteomes" id="UP000643279"/>
    </source>
</evidence>
<name>A0ABQ2AJF3_9MICC</name>
<keyword evidence="2" id="KW-1185">Reference proteome</keyword>
<reference evidence="2" key="1">
    <citation type="journal article" date="2019" name="Int. J. Syst. Evol. Microbiol.">
        <title>The Global Catalogue of Microorganisms (GCM) 10K type strain sequencing project: providing services to taxonomists for standard genome sequencing and annotation.</title>
        <authorList>
            <consortium name="The Broad Institute Genomics Platform"/>
            <consortium name="The Broad Institute Genome Sequencing Center for Infectious Disease"/>
            <person name="Wu L."/>
            <person name="Ma J."/>
        </authorList>
    </citation>
    <scope>NUCLEOTIDE SEQUENCE [LARGE SCALE GENOMIC DNA]</scope>
    <source>
        <strain evidence="2">CGMCC 1.12778</strain>
    </source>
</reference>
<evidence type="ECO:0008006" key="3">
    <source>
        <dbReference type="Google" id="ProtNLM"/>
    </source>
</evidence>
<dbReference type="EMBL" id="BMFW01000002">
    <property type="protein sequence ID" value="GGH91234.1"/>
    <property type="molecule type" value="Genomic_DNA"/>
</dbReference>
<organism evidence="1 2">
    <name type="scientific">Arthrobacter liuii</name>
    <dbReference type="NCBI Taxonomy" id="1476996"/>
    <lineage>
        <taxon>Bacteria</taxon>
        <taxon>Bacillati</taxon>
        <taxon>Actinomycetota</taxon>
        <taxon>Actinomycetes</taxon>
        <taxon>Micrococcales</taxon>
        <taxon>Micrococcaceae</taxon>
        <taxon>Arthrobacter</taxon>
    </lineage>
</organism>
<sequence>MLVWGVIVTWGTFAIQPRQPIFRVGFDAVTRNCFAVGAAWHRGLAEDGPLDESAGHCIAVAVGNPPCTVLAPENLCCAKHIGAWFAIDRH</sequence>
<proteinExistence type="predicted"/>
<gene>
    <name evidence="1" type="ORF">GCM10007170_06910</name>
</gene>
<evidence type="ECO:0000313" key="1">
    <source>
        <dbReference type="EMBL" id="GGH91234.1"/>
    </source>
</evidence>
<dbReference type="Proteomes" id="UP000643279">
    <property type="component" value="Unassembled WGS sequence"/>
</dbReference>
<accession>A0ABQ2AJF3</accession>
<protein>
    <recommendedName>
        <fullName evidence="3">Secreted protein</fullName>
    </recommendedName>
</protein>
<comment type="caution">
    <text evidence="1">The sequence shown here is derived from an EMBL/GenBank/DDBJ whole genome shotgun (WGS) entry which is preliminary data.</text>
</comment>